<dbReference type="InterPro" id="IPR006047">
    <property type="entry name" value="GH13_cat_dom"/>
</dbReference>
<comment type="similarity">
    <text evidence="1">Belongs to the glycosyl hydrolase 13 family.</text>
</comment>
<dbReference type="InterPro" id="IPR017853">
    <property type="entry name" value="GH"/>
</dbReference>
<sequence>MKKIFVFFLLPLFLVTSCRKKDAVDTSDPDTGIEEAESGLLTWAPYFPNGEDAVTITFDASKGNGELKGTSAKVYLYAGVITDKSTGPGDWKYVKSPSFNSADPASEMTPVGDNLYKIGISPRSFFNVPAGEKILKLVMLFKNADGSKVARNKDNSDIYLPVTESNKLAVRFLTPEFEPLYTAAPAVQVRLAGSELIVTAAASQSADLTLSLNGNSFARVSNAAKIAGKITVSGSGTQEVKVTASGGGTTAEASFSFTVNSTVREAELPAGAKDGVTFINNGRSAIVSLYAPGKQYVYLLGDFNDWKAEAAYFMNRTPDGNRWWVQADNLDADKEYAYQFWVDGSLKIADPYSEKVLDPQNDSFIPAGTYPSLKAYPSGKTNGIVSIMQGNQPAYSWKTSQFTRPEKKDLVIYELHLRDFLAARNYTTLKDTLNYLSNLGVNAIELMPVTEFEGNSSWGYNPSFYFAPDKYYGTKNALKQLIDECHARGIAVIFDMVLNHSFGQSPMVQLYFDQPAGKPAASSPWFNATPTHPYNVGYDFNHESPATKYFVKKVLEFWMKEYKADGFRFDLSKGFTQKNSGTAESAVGAWSAYDAGRIAIWKEYNSFMHSLDPNFYVILEHFADDREEKELSDEGMMLWNNLNYNFNEATMGYVGNSDFSRAFYDRHNFTTPYNLVTYMESHDEERLMFKNLQYGNSSGTYNVKDLTTALKRQELASVFLFSIPGPKMLWQFGETGYDISIEQSGRTGEKPLHWEYRTNTARKALYNLFSKIIKFKRYNPVFSTTDFQYQLSGAVKYIVLKSASENVVVAGNFDVVQQQATIPFPASGTWRDNFSNQTISVSGGTYTATLAPGEYHLYSISPLREK</sequence>
<gene>
    <name evidence="3" type="ORF">DDR33_13625</name>
</gene>
<organism evidence="3 4">
    <name type="scientific">Pararcticibacter amylolyticus</name>
    <dbReference type="NCBI Taxonomy" id="2173175"/>
    <lineage>
        <taxon>Bacteria</taxon>
        <taxon>Pseudomonadati</taxon>
        <taxon>Bacteroidota</taxon>
        <taxon>Sphingobacteriia</taxon>
        <taxon>Sphingobacteriales</taxon>
        <taxon>Sphingobacteriaceae</taxon>
        <taxon>Pararcticibacter</taxon>
    </lineage>
</organism>
<dbReference type="Pfam" id="PF02922">
    <property type="entry name" value="CBM_48"/>
    <property type="match status" value="1"/>
</dbReference>
<dbReference type="Pfam" id="PF16328">
    <property type="entry name" value="DUF4961"/>
    <property type="match status" value="1"/>
</dbReference>
<dbReference type="InterPro" id="IPR004193">
    <property type="entry name" value="Glyco_hydro_13_N"/>
</dbReference>
<proteinExistence type="inferred from homology"/>
<dbReference type="SUPFAM" id="SSF51011">
    <property type="entry name" value="Glycosyl hydrolase domain"/>
    <property type="match status" value="1"/>
</dbReference>
<dbReference type="SMART" id="SM00642">
    <property type="entry name" value="Aamy"/>
    <property type="match status" value="1"/>
</dbReference>
<dbReference type="PANTHER" id="PTHR43002">
    <property type="entry name" value="GLYCOGEN DEBRANCHING ENZYME"/>
    <property type="match status" value="1"/>
</dbReference>
<dbReference type="InterPro" id="IPR014756">
    <property type="entry name" value="Ig_E-set"/>
</dbReference>
<dbReference type="InterPro" id="IPR032522">
    <property type="entry name" value="DUF4961"/>
</dbReference>
<dbReference type="SUPFAM" id="SSF51445">
    <property type="entry name" value="(Trans)glycosidases"/>
    <property type="match status" value="1"/>
</dbReference>
<feature type="non-terminal residue" evidence="3">
    <location>
        <position position="866"/>
    </location>
</feature>
<dbReference type="SUPFAM" id="SSF81296">
    <property type="entry name" value="E set domains"/>
    <property type="match status" value="1"/>
</dbReference>
<evidence type="ECO:0000256" key="1">
    <source>
        <dbReference type="ARBA" id="ARBA00008061"/>
    </source>
</evidence>
<keyword evidence="4" id="KW-1185">Reference proteome</keyword>
<dbReference type="GO" id="GO:0005975">
    <property type="term" value="P:carbohydrate metabolic process"/>
    <property type="evidence" value="ECO:0007669"/>
    <property type="project" value="InterPro"/>
</dbReference>
<protein>
    <submittedName>
        <fullName evidence="3">1,4-alpha-glucan-branching protein</fullName>
    </submittedName>
</protein>
<dbReference type="AlphaFoldDB" id="A0A2U2PG21"/>
<dbReference type="EMBL" id="QEAS01000010">
    <property type="protein sequence ID" value="PWG80274.1"/>
    <property type="molecule type" value="Genomic_DNA"/>
</dbReference>
<name>A0A2U2PG21_9SPHI</name>
<feature type="domain" description="Glycosyl hydrolase family 13 catalytic" evidence="2">
    <location>
        <begin position="414"/>
        <end position="776"/>
    </location>
</feature>
<evidence type="ECO:0000259" key="2">
    <source>
        <dbReference type="SMART" id="SM00642"/>
    </source>
</evidence>
<dbReference type="InterPro" id="IPR013783">
    <property type="entry name" value="Ig-like_fold"/>
</dbReference>
<dbReference type="Pfam" id="PF00128">
    <property type="entry name" value="Alpha-amylase"/>
    <property type="match status" value="2"/>
</dbReference>
<dbReference type="Proteomes" id="UP000245647">
    <property type="component" value="Unassembled WGS sequence"/>
</dbReference>
<evidence type="ECO:0000313" key="4">
    <source>
        <dbReference type="Proteomes" id="UP000245647"/>
    </source>
</evidence>
<dbReference type="RefSeq" id="WP_109416391.1">
    <property type="nucleotide sequence ID" value="NZ_QEAS01000010.1"/>
</dbReference>
<accession>A0A2U2PG21</accession>
<evidence type="ECO:0000313" key="3">
    <source>
        <dbReference type="EMBL" id="PWG80274.1"/>
    </source>
</evidence>
<dbReference type="OrthoDB" id="9761875at2"/>
<comment type="caution">
    <text evidence="3">The sequence shown here is derived from an EMBL/GenBank/DDBJ whole genome shotgun (WGS) entry which is preliminary data.</text>
</comment>
<dbReference type="PROSITE" id="PS51257">
    <property type="entry name" value="PROKAR_LIPOPROTEIN"/>
    <property type="match status" value="1"/>
</dbReference>
<dbReference type="GO" id="GO:0004553">
    <property type="term" value="F:hydrolase activity, hydrolyzing O-glycosyl compounds"/>
    <property type="evidence" value="ECO:0007669"/>
    <property type="project" value="InterPro"/>
</dbReference>
<reference evidence="3 4" key="1">
    <citation type="submission" date="2018-04" db="EMBL/GenBank/DDBJ databases">
        <title>Pedobacter chongqingensis sp. nov., isolated from a rottenly hemp rope.</title>
        <authorList>
            <person name="Cai Y."/>
        </authorList>
    </citation>
    <scope>NUCLEOTIDE SEQUENCE [LARGE SCALE GENOMIC DNA]</scope>
    <source>
        <strain evidence="3 4">FJ4-8</strain>
    </source>
</reference>
<dbReference type="Gene3D" id="3.20.20.80">
    <property type="entry name" value="Glycosidases"/>
    <property type="match status" value="1"/>
</dbReference>
<dbReference type="CDD" id="cd11350">
    <property type="entry name" value="AmyAc_4"/>
    <property type="match status" value="1"/>
</dbReference>
<dbReference type="Gene3D" id="2.60.40.10">
    <property type="entry name" value="Immunoglobulins"/>
    <property type="match status" value="1"/>
</dbReference>